<dbReference type="InterPro" id="IPR036390">
    <property type="entry name" value="WH_DNA-bd_sf"/>
</dbReference>
<evidence type="ECO:0000259" key="5">
    <source>
        <dbReference type="PROSITE" id="PS50931"/>
    </source>
</evidence>
<accession>A0A5C6F968</accession>
<dbReference type="Gene3D" id="1.10.10.10">
    <property type="entry name" value="Winged helix-like DNA-binding domain superfamily/Winged helix DNA-binding domain"/>
    <property type="match status" value="1"/>
</dbReference>
<organism evidence="6 7">
    <name type="scientific">Rubripirellula tenax</name>
    <dbReference type="NCBI Taxonomy" id="2528015"/>
    <lineage>
        <taxon>Bacteria</taxon>
        <taxon>Pseudomonadati</taxon>
        <taxon>Planctomycetota</taxon>
        <taxon>Planctomycetia</taxon>
        <taxon>Pirellulales</taxon>
        <taxon>Pirellulaceae</taxon>
        <taxon>Rubripirellula</taxon>
    </lineage>
</organism>
<dbReference type="Pfam" id="PF00126">
    <property type="entry name" value="HTH_1"/>
    <property type="match status" value="1"/>
</dbReference>
<dbReference type="Gene3D" id="3.40.190.290">
    <property type="match status" value="1"/>
</dbReference>
<dbReference type="CDD" id="cd05466">
    <property type="entry name" value="PBP2_LTTR_substrate"/>
    <property type="match status" value="1"/>
</dbReference>
<keyword evidence="7" id="KW-1185">Reference proteome</keyword>
<dbReference type="AlphaFoldDB" id="A0A5C6F968"/>
<dbReference type="InterPro" id="IPR036388">
    <property type="entry name" value="WH-like_DNA-bd_sf"/>
</dbReference>
<dbReference type="Pfam" id="PF03466">
    <property type="entry name" value="LysR_substrate"/>
    <property type="match status" value="1"/>
</dbReference>
<evidence type="ECO:0000256" key="4">
    <source>
        <dbReference type="ARBA" id="ARBA00023163"/>
    </source>
</evidence>
<dbReference type="PANTHER" id="PTHR30126">
    <property type="entry name" value="HTH-TYPE TRANSCRIPTIONAL REGULATOR"/>
    <property type="match status" value="1"/>
</dbReference>
<comment type="caution">
    <text evidence="6">The sequence shown here is derived from an EMBL/GenBank/DDBJ whole genome shotgun (WGS) entry which is preliminary data.</text>
</comment>
<dbReference type="GO" id="GO:0003700">
    <property type="term" value="F:DNA-binding transcription factor activity"/>
    <property type="evidence" value="ECO:0007669"/>
    <property type="project" value="InterPro"/>
</dbReference>
<dbReference type="SUPFAM" id="SSF46785">
    <property type="entry name" value="Winged helix' DNA-binding domain"/>
    <property type="match status" value="1"/>
</dbReference>
<name>A0A5C6F968_9BACT</name>
<reference evidence="6 7" key="1">
    <citation type="submission" date="2019-02" db="EMBL/GenBank/DDBJ databases">
        <title>Deep-cultivation of Planctomycetes and their phenomic and genomic characterization uncovers novel biology.</title>
        <authorList>
            <person name="Wiegand S."/>
            <person name="Jogler M."/>
            <person name="Boedeker C."/>
            <person name="Pinto D."/>
            <person name="Vollmers J."/>
            <person name="Rivas-Marin E."/>
            <person name="Kohn T."/>
            <person name="Peeters S.H."/>
            <person name="Heuer A."/>
            <person name="Rast P."/>
            <person name="Oberbeckmann S."/>
            <person name="Bunk B."/>
            <person name="Jeske O."/>
            <person name="Meyerdierks A."/>
            <person name="Storesund J.E."/>
            <person name="Kallscheuer N."/>
            <person name="Luecker S."/>
            <person name="Lage O.M."/>
            <person name="Pohl T."/>
            <person name="Merkel B.J."/>
            <person name="Hornburger P."/>
            <person name="Mueller R.-W."/>
            <person name="Bruemmer F."/>
            <person name="Labrenz M."/>
            <person name="Spormann A.M."/>
            <person name="Op Den Camp H."/>
            <person name="Overmann J."/>
            <person name="Amann R."/>
            <person name="Jetten M.S.M."/>
            <person name="Mascher T."/>
            <person name="Medema M.H."/>
            <person name="Devos D.P."/>
            <person name="Kaster A.-K."/>
            <person name="Ovreas L."/>
            <person name="Rohde M."/>
            <person name="Galperin M.Y."/>
            <person name="Jogler C."/>
        </authorList>
    </citation>
    <scope>NUCLEOTIDE SEQUENCE [LARGE SCALE GENOMIC DNA]</scope>
    <source>
        <strain evidence="6 7">Poly51</strain>
    </source>
</reference>
<dbReference type="EMBL" id="SJPW01000003">
    <property type="protein sequence ID" value="TWU56984.1"/>
    <property type="molecule type" value="Genomic_DNA"/>
</dbReference>
<keyword evidence="3" id="KW-0238">DNA-binding</keyword>
<dbReference type="InterPro" id="IPR000847">
    <property type="entry name" value="LysR_HTH_N"/>
</dbReference>
<comment type="similarity">
    <text evidence="1">Belongs to the LysR transcriptional regulatory family.</text>
</comment>
<dbReference type="GO" id="GO:0000976">
    <property type="term" value="F:transcription cis-regulatory region binding"/>
    <property type="evidence" value="ECO:0007669"/>
    <property type="project" value="TreeGrafter"/>
</dbReference>
<evidence type="ECO:0000256" key="3">
    <source>
        <dbReference type="ARBA" id="ARBA00023125"/>
    </source>
</evidence>
<dbReference type="InterPro" id="IPR005119">
    <property type="entry name" value="LysR_subst-bd"/>
</dbReference>
<keyword evidence="2" id="KW-0805">Transcription regulation</keyword>
<feature type="domain" description="HTH lysR-type" evidence="5">
    <location>
        <begin position="13"/>
        <end position="70"/>
    </location>
</feature>
<dbReference type="RefSeq" id="WP_146458367.1">
    <property type="nucleotide sequence ID" value="NZ_SJPW01000003.1"/>
</dbReference>
<evidence type="ECO:0000256" key="1">
    <source>
        <dbReference type="ARBA" id="ARBA00009437"/>
    </source>
</evidence>
<evidence type="ECO:0000313" key="6">
    <source>
        <dbReference type="EMBL" id="TWU56984.1"/>
    </source>
</evidence>
<dbReference type="OrthoDB" id="280324at2"/>
<sequence length="311" mass="34764">MKISPPRGRVEDLSVSHLHTFRLVMQHGGYASAAKASGMSVPSVWQHIRSLESIYAVKLFEKVGRQVQPTDSAKRLFDQVDQVLVHLESTFDHVDNSQAERLIRLVVGTRMMMEDLALPLAAFRKRHRNQLVIRQGNEQRAEERLLADETDIALTLEPGPYQRSPRIHYERAYTVDFLAIAARKHAFAKSGTSSLRELVKHELVVTTVGTHGRDTLEQALHRDGLSATIAIETDNSAFTIACVAAGMGVGVLAGRGKGTLCKNLLSRSLTKQLGQRNIVFMWRKGTLLSRPMLDFVDHVRRLDADWNASNP</sequence>
<proteinExistence type="inferred from homology"/>
<dbReference type="SUPFAM" id="SSF53850">
    <property type="entry name" value="Periplasmic binding protein-like II"/>
    <property type="match status" value="1"/>
</dbReference>
<dbReference type="PROSITE" id="PS50931">
    <property type="entry name" value="HTH_LYSR"/>
    <property type="match status" value="1"/>
</dbReference>
<protein>
    <submittedName>
        <fullName evidence="6">HTH-type transcriptional regulator CysB</fullName>
    </submittedName>
</protein>
<dbReference type="Proteomes" id="UP000318288">
    <property type="component" value="Unassembled WGS sequence"/>
</dbReference>
<evidence type="ECO:0000313" key="7">
    <source>
        <dbReference type="Proteomes" id="UP000318288"/>
    </source>
</evidence>
<keyword evidence="4" id="KW-0804">Transcription</keyword>
<dbReference type="PANTHER" id="PTHR30126:SF40">
    <property type="entry name" value="HTH-TYPE TRANSCRIPTIONAL REGULATOR GLTR"/>
    <property type="match status" value="1"/>
</dbReference>
<gene>
    <name evidence="6" type="primary">cysB</name>
    <name evidence="6" type="ORF">Poly51_29040</name>
</gene>
<evidence type="ECO:0000256" key="2">
    <source>
        <dbReference type="ARBA" id="ARBA00023015"/>
    </source>
</evidence>